<organism evidence="3 4">
    <name type="scientific">Candidatus Wallbacteria bacterium HGW-Wallbacteria-1</name>
    <dbReference type="NCBI Taxonomy" id="2013854"/>
    <lineage>
        <taxon>Bacteria</taxon>
        <taxon>Candidatus Walliibacteriota</taxon>
    </lineage>
</organism>
<evidence type="ECO:0000259" key="2">
    <source>
        <dbReference type="Pfam" id="PF00710"/>
    </source>
</evidence>
<reference evidence="3 4" key="1">
    <citation type="journal article" date="2017" name="ISME J.">
        <title>Potential for microbial H2 and metal transformations associated with novel bacteria and archaea in deep terrestrial subsurface sediments.</title>
        <authorList>
            <person name="Hernsdorf A.W."/>
            <person name="Amano Y."/>
            <person name="Miyakawa K."/>
            <person name="Ise K."/>
            <person name="Suzuki Y."/>
            <person name="Anantharaman K."/>
            <person name="Probst A."/>
            <person name="Burstein D."/>
            <person name="Thomas B.C."/>
            <person name="Banfield J.F."/>
        </authorList>
    </citation>
    <scope>NUCLEOTIDE SEQUENCE [LARGE SCALE GENOMIC DNA]</scope>
    <source>
        <strain evidence="3">HGW-Wallbacteria-1</strain>
    </source>
</reference>
<dbReference type="SMART" id="SM00870">
    <property type="entry name" value="Asparaginase"/>
    <property type="match status" value="1"/>
</dbReference>
<feature type="active site" description="O-isoaspartyl threonine intermediate" evidence="1">
    <location>
        <position position="40"/>
    </location>
</feature>
<protein>
    <recommendedName>
        <fullName evidence="2">L-asparaginase N-terminal domain-containing protein</fullName>
    </recommendedName>
</protein>
<comment type="caution">
    <text evidence="3">The sequence shown here is derived from an EMBL/GenBank/DDBJ whole genome shotgun (WGS) entry which is preliminary data.</text>
</comment>
<evidence type="ECO:0000313" key="4">
    <source>
        <dbReference type="Proteomes" id="UP000233256"/>
    </source>
</evidence>
<dbReference type="EMBL" id="PGXC01000144">
    <property type="protein sequence ID" value="PKK87485.1"/>
    <property type="molecule type" value="Genomic_DNA"/>
</dbReference>
<dbReference type="PANTHER" id="PTHR11707">
    <property type="entry name" value="L-ASPARAGINASE"/>
    <property type="match status" value="1"/>
</dbReference>
<dbReference type="PROSITE" id="PS51732">
    <property type="entry name" value="ASN_GLN_ASE_3"/>
    <property type="match status" value="1"/>
</dbReference>
<dbReference type="Gene3D" id="3.40.50.1170">
    <property type="entry name" value="L-asparaginase, N-terminal domain"/>
    <property type="match status" value="1"/>
</dbReference>
<name>A0A2N1PGN4_9BACT</name>
<dbReference type="GO" id="GO:0004067">
    <property type="term" value="F:asparaginase activity"/>
    <property type="evidence" value="ECO:0007669"/>
    <property type="project" value="UniProtKB-UniRule"/>
</dbReference>
<gene>
    <name evidence="3" type="ORF">CVV64_22020</name>
</gene>
<dbReference type="InterPro" id="IPR027473">
    <property type="entry name" value="L-asparaginase_C"/>
</dbReference>
<dbReference type="Proteomes" id="UP000233256">
    <property type="component" value="Unassembled WGS sequence"/>
</dbReference>
<dbReference type="InterPro" id="IPR037152">
    <property type="entry name" value="L-asparaginase_N_sf"/>
</dbReference>
<dbReference type="PANTHER" id="PTHR11707:SF28">
    <property type="entry name" value="60 KDA LYSOPHOSPHOLIPASE"/>
    <property type="match status" value="1"/>
</dbReference>
<feature type="domain" description="L-asparaginase N-terminal" evidence="2">
    <location>
        <begin position="31"/>
        <end position="194"/>
    </location>
</feature>
<dbReference type="PIRSF" id="PIRSF500176">
    <property type="entry name" value="L_ASNase"/>
    <property type="match status" value="1"/>
</dbReference>
<dbReference type="SUPFAM" id="SSF53774">
    <property type="entry name" value="Glutaminase/Asparaginase"/>
    <property type="match status" value="1"/>
</dbReference>
<dbReference type="PIRSF" id="PIRSF001220">
    <property type="entry name" value="L-ASNase_gatD"/>
    <property type="match status" value="1"/>
</dbReference>
<sequence length="372" mass="41659">MFAFFIPLILIRCYNYSKLPKGCSTMEKTPNILLLLTGGTIGSAVNDHCINVDSRRGDDLLTIYKEQNNREVEFEVIRPFNILSENAEPQHWLKIIETLQSHRLSDYDGVIIAHGSDTLPYTAAALAYGIDSPLLPIVLVAANYAIGEPNSNAIANFAAAVEFISNMKLPGFYAVYKNSDDVIYVHLATRLQEADWLKDDFTSFGGPLGVFDQRGLCCVPTAKNPTMIKLYNPSPDDVPAVQEFRNEVLALRAYPGLNYEVIDLRKRPIRAVLHSLYHCGSGNITGENGTSLLAFIKNNPNVDHYMISYKNIHGDLYASCQELIAAGGMPLENISFEAAVTKLNFAYNQQECSPLNYMKREFFYEYLRDAQE</sequence>
<proteinExistence type="predicted"/>
<dbReference type="AlphaFoldDB" id="A0A2N1PGN4"/>
<dbReference type="InterPro" id="IPR006034">
    <property type="entry name" value="Asparaginase/glutaminase-like"/>
</dbReference>
<dbReference type="PRINTS" id="PR00139">
    <property type="entry name" value="ASNGLNASE"/>
</dbReference>
<accession>A0A2N1PGN4</accession>
<dbReference type="Pfam" id="PF00710">
    <property type="entry name" value="Asparaginase"/>
    <property type="match status" value="1"/>
</dbReference>
<dbReference type="Gene3D" id="3.40.50.40">
    <property type="match status" value="1"/>
</dbReference>
<dbReference type="InterPro" id="IPR027474">
    <property type="entry name" value="L-asparaginase_N"/>
</dbReference>
<evidence type="ECO:0000256" key="1">
    <source>
        <dbReference type="PIRSR" id="PIRSR001220-1"/>
    </source>
</evidence>
<evidence type="ECO:0000313" key="3">
    <source>
        <dbReference type="EMBL" id="PKK87485.1"/>
    </source>
</evidence>
<dbReference type="InterPro" id="IPR036152">
    <property type="entry name" value="Asp/glu_Ase-like_sf"/>
</dbReference>